<dbReference type="Pfam" id="PF00550">
    <property type="entry name" value="PP-binding"/>
    <property type="match status" value="1"/>
</dbReference>
<dbReference type="PROSITE" id="PS50075">
    <property type="entry name" value="CARRIER"/>
    <property type="match status" value="1"/>
</dbReference>
<keyword evidence="5" id="KW-1185">Reference proteome</keyword>
<feature type="domain" description="Carrier" evidence="3">
    <location>
        <begin position="8"/>
        <end position="82"/>
    </location>
</feature>
<dbReference type="EMBL" id="JBHSVR010000001">
    <property type="protein sequence ID" value="MFC6635710.1"/>
    <property type="molecule type" value="Genomic_DNA"/>
</dbReference>
<keyword evidence="2" id="KW-0597">Phosphoprotein</keyword>
<dbReference type="Gene3D" id="1.10.1200.10">
    <property type="entry name" value="ACP-like"/>
    <property type="match status" value="1"/>
</dbReference>
<evidence type="ECO:0000256" key="1">
    <source>
        <dbReference type="ARBA" id="ARBA00022450"/>
    </source>
</evidence>
<evidence type="ECO:0000259" key="3">
    <source>
        <dbReference type="PROSITE" id="PS50075"/>
    </source>
</evidence>
<proteinExistence type="predicted"/>
<gene>
    <name evidence="4" type="ORF">ACFQBM_20770</name>
</gene>
<comment type="caution">
    <text evidence="4">The sequence shown here is derived from an EMBL/GenBank/DDBJ whole genome shotgun (WGS) entry which is preliminary data.</text>
</comment>
<dbReference type="InterPro" id="IPR009081">
    <property type="entry name" value="PP-bd_ACP"/>
</dbReference>
<dbReference type="SMART" id="SM00823">
    <property type="entry name" value="PKS_PP"/>
    <property type="match status" value="1"/>
</dbReference>
<accession>A0ABW1YWE9</accession>
<protein>
    <submittedName>
        <fullName evidence="4">Acyl carrier protein</fullName>
    </submittedName>
</protein>
<sequence>MTADFCLKPLMEQIADFIVAKTPEFSIEEHSDTSFSSLGLDSADHVRLSALVEDHLSIEVDPTLAFDYPTINALTAHLEQHFADTARERN</sequence>
<name>A0ABW1YWE9_9GAMM</name>
<keyword evidence="1" id="KW-0596">Phosphopantetheine</keyword>
<dbReference type="RefSeq" id="WP_193192540.1">
    <property type="nucleotide sequence ID" value="NZ_JACZFR010000029.1"/>
</dbReference>
<dbReference type="InterPro" id="IPR020806">
    <property type="entry name" value="PKS_PP-bd"/>
</dbReference>
<reference evidence="5" key="1">
    <citation type="journal article" date="2019" name="Int. J. Syst. Evol. Microbiol.">
        <title>The Global Catalogue of Microorganisms (GCM) 10K type strain sequencing project: providing services to taxonomists for standard genome sequencing and annotation.</title>
        <authorList>
            <consortium name="The Broad Institute Genomics Platform"/>
            <consortium name="The Broad Institute Genome Sequencing Center for Infectious Disease"/>
            <person name="Wu L."/>
            <person name="Ma J."/>
        </authorList>
    </citation>
    <scope>NUCLEOTIDE SEQUENCE [LARGE SCALE GENOMIC DNA]</scope>
    <source>
        <strain evidence="5">CGMCC 1.13718</strain>
    </source>
</reference>
<evidence type="ECO:0000313" key="4">
    <source>
        <dbReference type="EMBL" id="MFC6635710.1"/>
    </source>
</evidence>
<organism evidence="4 5">
    <name type="scientific">Microbulbifer taiwanensis</name>
    <dbReference type="NCBI Taxonomy" id="986746"/>
    <lineage>
        <taxon>Bacteria</taxon>
        <taxon>Pseudomonadati</taxon>
        <taxon>Pseudomonadota</taxon>
        <taxon>Gammaproteobacteria</taxon>
        <taxon>Cellvibrionales</taxon>
        <taxon>Microbulbiferaceae</taxon>
        <taxon>Microbulbifer</taxon>
    </lineage>
</organism>
<dbReference type="SUPFAM" id="SSF47336">
    <property type="entry name" value="ACP-like"/>
    <property type="match status" value="1"/>
</dbReference>
<dbReference type="Proteomes" id="UP001596425">
    <property type="component" value="Unassembled WGS sequence"/>
</dbReference>
<evidence type="ECO:0000256" key="2">
    <source>
        <dbReference type="ARBA" id="ARBA00022553"/>
    </source>
</evidence>
<dbReference type="InterPro" id="IPR036736">
    <property type="entry name" value="ACP-like_sf"/>
</dbReference>
<evidence type="ECO:0000313" key="5">
    <source>
        <dbReference type="Proteomes" id="UP001596425"/>
    </source>
</evidence>